<evidence type="ECO:0000256" key="6">
    <source>
        <dbReference type="HAMAP-Rule" id="MF_00318"/>
    </source>
</evidence>
<feature type="binding site" evidence="6 9">
    <location>
        <position position="302"/>
    </location>
    <ligand>
        <name>Mg(2+)</name>
        <dbReference type="ChEBI" id="CHEBI:18420"/>
    </ligand>
</feature>
<protein>
    <recommendedName>
        <fullName evidence="6">Enolase</fullName>
        <ecNumber evidence="6">4.2.1.11</ecNumber>
    </recommendedName>
    <alternativeName>
        <fullName evidence="6">2-phospho-D-glycerate hydro-lyase</fullName>
    </alternativeName>
    <alternativeName>
        <fullName evidence="6">2-phosphoglycerate dehydratase</fullName>
    </alternativeName>
</protein>
<keyword evidence="4 6" id="KW-0324">Glycolysis</keyword>
<accession>A0ABD5PYL1</accession>
<feature type="binding site" evidence="6">
    <location>
        <position position="356"/>
    </location>
    <ligand>
        <name>(2R)-2-phosphoglycerate</name>
        <dbReference type="ChEBI" id="CHEBI:58289"/>
    </ligand>
</feature>
<keyword evidence="6" id="KW-0964">Secreted</keyword>
<feature type="active site" description="Proton acceptor" evidence="6 7">
    <location>
        <position position="327"/>
    </location>
</feature>
<dbReference type="InterPro" id="IPR000941">
    <property type="entry name" value="Enolase"/>
</dbReference>
<comment type="similarity">
    <text evidence="2 6">Belongs to the enolase family.</text>
</comment>
<evidence type="ECO:0000256" key="9">
    <source>
        <dbReference type="PIRSR" id="PIRSR001400-3"/>
    </source>
</evidence>
<feature type="binding site" evidence="6">
    <location>
        <position position="378"/>
    </location>
    <ligand>
        <name>(2R)-2-phosphoglycerate</name>
        <dbReference type="ChEBI" id="CHEBI:58289"/>
    </ligand>
</feature>
<dbReference type="SUPFAM" id="SSF51604">
    <property type="entry name" value="Enolase C-terminal domain-like"/>
    <property type="match status" value="1"/>
</dbReference>
<sequence length="403" mass="42661">MTLVSEVRLRQILDSRGNRTVEADVVTESGGFGRAAAPSGASTGEYEAIELDPSEAIASAREHAVPRLEGSVFVGDQRDVDRTLRAADGTDDFSEIGANSAVAISMAAAKAAADVIGAPLYQHLGGAFRGEEFPTPLGNVVGGGEHAADATAIQEFLSVPVGAPSVQDAVFANAAVHSAVHDLLDERDIAAGKGDEGAWAPSIDDDEAFEIVAEATDTVADEFGFDVRFGLDVAASEMYDDDAEEYAYRDTTRSTDEQIDYIADLVDEYDLAYVEDPLDENDYEGFAELTQRVGDRTLVCGDDLFVTNVERLRAGIEQGAGNSILVKPNQIGTLSDAVDAVELAVESGYEPVISHRSGETEDTTIAHLAVATGAPYIKTGAVGGERTAKLNELIRIEQNVSRL</sequence>
<feature type="binding site" evidence="6">
    <location>
        <position position="154"/>
    </location>
    <ligand>
        <name>(2R)-2-phosphoglycerate</name>
        <dbReference type="ChEBI" id="CHEBI:58289"/>
    </ligand>
</feature>
<evidence type="ECO:0000256" key="8">
    <source>
        <dbReference type="PIRSR" id="PIRSR001400-2"/>
    </source>
</evidence>
<dbReference type="SFLD" id="SFLDG00178">
    <property type="entry name" value="enolase"/>
    <property type="match status" value="1"/>
</dbReference>
<dbReference type="Gene3D" id="3.20.20.120">
    <property type="entry name" value="Enolase-like C-terminal domain"/>
    <property type="match status" value="1"/>
</dbReference>
<dbReference type="PIRSF" id="PIRSF001400">
    <property type="entry name" value="Enolase"/>
    <property type="match status" value="1"/>
</dbReference>
<dbReference type="GO" id="GO:0005576">
    <property type="term" value="C:extracellular region"/>
    <property type="evidence" value="ECO:0007669"/>
    <property type="project" value="UniProtKB-SubCell"/>
</dbReference>
<dbReference type="GO" id="GO:0000287">
    <property type="term" value="F:magnesium ion binding"/>
    <property type="evidence" value="ECO:0007669"/>
    <property type="project" value="UniProtKB-UniRule"/>
</dbReference>
<dbReference type="InterPro" id="IPR029017">
    <property type="entry name" value="Enolase-like_N"/>
</dbReference>
<feature type="binding site" evidence="8">
    <location>
        <position position="302"/>
    </location>
    <ligand>
        <name>substrate</name>
    </ligand>
</feature>
<comment type="caution">
    <text evidence="12">The sequence shown here is derived from an EMBL/GenBank/DDBJ whole genome shotgun (WGS) entry which is preliminary data.</text>
</comment>
<feature type="domain" description="Enolase N-terminal" evidence="11">
    <location>
        <begin position="4"/>
        <end position="124"/>
    </location>
</feature>
<dbReference type="SUPFAM" id="SSF54826">
    <property type="entry name" value="Enolase N-terminal domain-like"/>
    <property type="match status" value="1"/>
</dbReference>
<feature type="binding site" evidence="6">
    <location>
        <position position="327"/>
    </location>
    <ligand>
        <name>(2R)-2-phosphoglycerate</name>
        <dbReference type="ChEBI" id="CHEBI:58289"/>
    </ligand>
</feature>
<dbReference type="PROSITE" id="PS00164">
    <property type="entry name" value="ENOLASE"/>
    <property type="match status" value="1"/>
</dbReference>
<dbReference type="GeneID" id="73045479"/>
<evidence type="ECO:0000256" key="3">
    <source>
        <dbReference type="ARBA" id="ARBA00022842"/>
    </source>
</evidence>
<keyword evidence="6" id="KW-0963">Cytoplasm</keyword>
<feature type="binding site" evidence="8">
    <location>
        <position position="155"/>
    </location>
    <ligand>
        <name>substrate</name>
    </ligand>
</feature>
<evidence type="ECO:0000256" key="7">
    <source>
        <dbReference type="PIRSR" id="PIRSR001400-1"/>
    </source>
</evidence>
<evidence type="ECO:0000256" key="2">
    <source>
        <dbReference type="ARBA" id="ARBA00009604"/>
    </source>
</evidence>
<evidence type="ECO:0000256" key="1">
    <source>
        <dbReference type="ARBA" id="ARBA00005031"/>
    </source>
</evidence>
<keyword evidence="5 6" id="KW-0456">Lyase</keyword>
<dbReference type="GO" id="GO:0006096">
    <property type="term" value="P:glycolytic process"/>
    <property type="evidence" value="ECO:0007669"/>
    <property type="project" value="UniProtKB-UniRule"/>
</dbReference>
<dbReference type="GO" id="GO:0005737">
    <property type="term" value="C:cytoplasm"/>
    <property type="evidence" value="ECO:0007669"/>
    <property type="project" value="UniProtKB-SubCell"/>
</dbReference>
<dbReference type="Pfam" id="PF03952">
    <property type="entry name" value="Enolase_N"/>
    <property type="match status" value="1"/>
</dbReference>
<dbReference type="Pfam" id="PF00113">
    <property type="entry name" value="Enolase_C"/>
    <property type="match status" value="1"/>
</dbReference>
<feature type="binding site" evidence="8">
    <location>
        <position position="275"/>
    </location>
    <ligand>
        <name>substrate</name>
    </ligand>
</feature>
<dbReference type="PRINTS" id="PR00148">
    <property type="entry name" value="ENOLASE"/>
</dbReference>
<dbReference type="InterPro" id="IPR020809">
    <property type="entry name" value="Enolase_CS"/>
</dbReference>
<feature type="domain" description="Enolase C-terminal TIM barrel" evidence="10">
    <location>
        <begin position="130"/>
        <end position="403"/>
    </location>
</feature>
<dbReference type="SMART" id="SM01193">
    <property type="entry name" value="Enolase_N"/>
    <property type="match status" value="1"/>
</dbReference>
<dbReference type="AlphaFoldDB" id="A0ABD5PYL1"/>
<evidence type="ECO:0000313" key="12">
    <source>
        <dbReference type="EMBL" id="MFC4823470.1"/>
    </source>
</evidence>
<keyword evidence="13" id="KW-1185">Reference proteome</keyword>
<dbReference type="SFLD" id="SFLDF00002">
    <property type="entry name" value="enolase"/>
    <property type="match status" value="1"/>
</dbReference>
<evidence type="ECO:0000256" key="5">
    <source>
        <dbReference type="ARBA" id="ARBA00023239"/>
    </source>
</evidence>
<comment type="cofactor">
    <cofactor evidence="6">
        <name>Mg(2+)</name>
        <dbReference type="ChEBI" id="CHEBI:18420"/>
    </cofactor>
    <text evidence="6">Binds a second Mg(2+) ion via substrate during catalysis.</text>
</comment>
<comment type="function">
    <text evidence="6">Catalyzes the reversible conversion of 2-phosphoglycerate (2-PG) into phosphoenolpyruvate (PEP). It is essential for the degradation of carbohydrates via glycolysis.</text>
</comment>
<dbReference type="NCBIfam" id="TIGR01060">
    <property type="entry name" value="eno"/>
    <property type="match status" value="1"/>
</dbReference>
<feature type="binding site" evidence="6 9">
    <location>
        <position position="275"/>
    </location>
    <ligand>
        <name>Mg(2+)</name>
        <dbReference type="ChEBI" id="CHEBI:18420"/>
    </ligand>
</feature>
<organism evidence="12 13">
    <name type="scientific">Halorussus aquaticus</name>
    <dbReference type="NCBI Taxonomy" id="2953748"/>
    <lineage>
        <taxon>Archaea</taxon>
        <taxon>Methanobacteriati</taxon>
        <taxon>Methanobacteriota</taxon>
        <taxon>Stenosarchaea group</taxon>
        <taxon>Halobacteria</taxon>
        <taxon>Halobacteriales</taxon>
        <taxon>Haladaptataceae</taxon>
        <taxon>Halorussus</taxon>
    </lineage>
</organism>
<comment type="cofactor">
    <cofactor evidence="9">
        <name>Mg(2+)</name>
        <dbReference type="ChEBI" id="CHEBI:18420"/>
    </cofactor>
    <text evidence="9">Mg(2+) is required for catalysis and for stabilizing the dimer.</text>
</comment>
<dbReference type="PANTHER" id="PTHR11902">
    <property type="entry name" value="ENOLASE"/>
    <property type="match status" value="1"/>
</dbReference>
<comment type="catalytic activity">
    <reaction evidence="6">
        <text>(2R)-2-phosphoglycerate = phosphoenolpyruvate + H2O</text>
        <dbReference type="Rhea" id="RHEA:10164"/>
        <dbReference type="ChEBI" id="CHEBI:15377"/>
        <dbReference type="ChEBI" id="CHEBI:58289"/>
        <dbReference type="ChEBI" id="CHEBI:58702"/>
        <dbReference type="EC" id="4.2.1.11"/>
    </reaction>
</comment>
<dbReference type="HAMAP" id="MF_00318">
    <property type="entry name" value="Enolase"/>
    <property type="match status" value="1"/>
</dbReference>
<gene>
    <name evidence="6 12" type="primary">eno</name>
    <name evidence="12" type="ORF">ACFO9K_04265</name>
</gene>
<feature type="active site" description="Proton donor" evidence="6 7">
    <location>
        <position position="196"/>
    </location>
</feature>
<feature type="binding site" evidence="6 9">
    <location>
        <position position="232"/>
    </location>
    <ligand>
        <name>Mg(2+)</name>
        <dbReference type="ChEBI" id="CHEBI:18420"/>
    </ligand>
</feature>
<dbReference type="InterPro" id="IPR036849">
    <property type="entry name" value="Enolase-like_C_sf"/>
</dbReference>
<dbReference type="Gene3D" id="3.30.390.10">
    <property type="entry name" value="Enolase-like, N-terminal domain"/>
    <property type="match status" value="1"/>
</dbReference>
<comment type="subcellular location">
    <subcellularLocation>
        <location evidence="6">Cytoplasm</location>
    </subcellularLocation>
    <subcellularLocation>
        <location evidence="6">Secreted</location>
    </subcellularLocation>
    <subcellularLocation>
        <location evidence="6">Cell surface</location>
    </subcellularLocation>
    <text evidence="6">Fractions of enolase are present in both the cytoplasm and on the cell surface.</text>
</comment>
<evidence type="ECO:0000259" key="10">
    <source>
        <dbReference type="SMART" id="SM01192"/>
    </source>
</evidence>
<dbReference type="SFLD" id="SFLDS00001">
    <property type="entry name" value="Enolase"/>
    <property type="match status" value="1"/>
</dbReference>
<keyword evidence="3 6" id="KW-0460">Magnesium</keyword>
<keyword evidence="6 9" id="KW-0479">Metal-binding</keyword>
<dbReference type="EMBL" id="JBHSHT010000001">
    <property type="protein sequence ID" value="MFC4823470.1"/>
    <property type="molecule type" value="Genomic_DNA"/>
</dbReference>
<feature type="binding site" evidence="8">
    <location>
        <begin position="354"/>
        <end position="357"/>
    </location>
    <ligand>
        <name>substrate</name>
    </ligand>
</feature>
<name>A0ABD5PYL1_9EURY</name>
<dbReference type="GO" id="GO:0004634">
    <property type="term" value="F:phosphopyruvate hydratase activity"/>
    <property type="evidence" value="ECO:0007669"/>
    <property type="project" value="UniProtKB-UniRule"/>
</dbReference>
<dbReference type="InterPro" id="IPR020811">
    <property type="entry name" value="Enolase_N"/>
</dbReference>
<dbReference type="CDD" id="cd03313">
    <property type="entry name" value="enolase"/>
    <property type="match status" value="1"/>
</dbReference>
<dbReference type="EC" id="4.2.1.11" evidence="6"/>
<feature type="binding site" evidence="8">
    <location>
        <position position="378"/>
    </location>
    <ligand>
        <name>substrate</name>
    </ligand>
</feature>
<feature type="binding site" evidence="8">
    <location>
        <position position="146"/>
    </location>
    <ligand>
        <name>substrate</name>
    </ligand>
</feature>
<proteinExistence type="inferred from homology"/>
<dbReference type="RefSeq" id="WP_254267059.1">
    <property type="nucleotide sequence ID" value="NZ_CP100400.1"/>
</dbReference>
<dbReference type="SMART" id="SM01192">
    <property type="entry name" value="Enolase_C"/>
    <property type="match status" value="1"/>
</dbReference>
<dbReference type="PANTHER" id="PTHR11902:SF1">
    <property type="entry name" value="ENOLASE"/>
    <property type="match status" value="1"/>
</dbReference>
<feature type="binding site" evidence="6">
    <location>
        <position position="357"/>
    </location>
    <ligand>
        <name>(2R)-2-phosphoglycerate</name>
        <dbReference type="ChEBI" id="CHEBI:58289"/>
    </ligand>
</feature>
<comment type="pathway">
    <text evidence="1 6">Carbohydrate degradation; glycolysis; pyruvate from D-glyceraldehyde 3-phosphate: step 4/5.</text>
</comment>
<evidence type="ECO:0000259" key="11">
    <source>
        <dbReference type="SMART" id="SM01193"/>
    </source>
</evidence>
<evidence type="ECO:0000256" key="4">
    <source>
        <dbReference type="ARBA" id="ARBA00023152"/>
    </source>
</evidence>
<dbReference type="GO" id="GO:0009986">
    <property type="term" value="C:cell surface"/>
    <property type="evidence" value="ECO:0007669"/>
    <property type="project" value="UniProtKB-SubCell"/>
</dbReference>
<reference evidence="12 13" key="1">
    <citation type="journal article" date="2019" name="Int. J. Syst. Evol. Microbiol.">
        <title>The Global Catalogue of Microorganisms (GCM) 10K type strain sequencing project: providing services to taxonomists for standard genome sequencing and annotation.</title>
        <authorList>
            <consortium name="The Broad Institute Genomics Platform"/>
            <consortium name="The Broad Institute Genome Sequencing Center for Infectious Disease"/>
            <person name="Wu L."/>
            <person name="Ma J."/>
        </authorList>
    </citation>
    <scope>NUCLEOTIDE SEQUENCE [LARGE SCALE GENOMIC DNA]</scope>
    <source>
        <strain evidence="12 13">XZYJ18</strain>
    </source>
</reference>
<dbReference type="Proteomes" id="UP001595945">
    <property type="component" value="Unassembled WGS sequence"/>
</dbReference>
<dbReference type="InterPro" id="IPR020810">
    <property type="entry name" value="Enolase_C"/>
</dbReference>
<evidence type="ECO:0000313" key="13">
    <source>
        <dbReference type="Proteomes" id="UP001595945"/>
    </source>
</evidence>